<dbReference type="EMBL" id="JACEEZ010023934">
    <property type="protein sequence ID" value="KAG0710736.1"/>
    <property type="molecule type" value="Genomic_DNA"/>
</dbReference>
<protein>
    <submittedName>
        <fullName evidence="2">DDB1- and CUL4-associated factor 17</fullName>
    </submittedName>
</protein>
<evidence type="ECO:0000256" key="1">
    <source>
        <dbReference type="SAM" id="MobiDB-lite"/>
    </source>
</evidence>
<dbReference type="Proteomes" id="UP000770661">
    <property type="component" value="Unassembled WGS sequence"/>
</dbReference>
<dbReference type="PANTHER" id="PTHR14815:SF2">
    <property type="entry name" value="DDB1- AND CUL4-ASSOCIATED FACTOR 17"/>
    <property type="match status" value="1"/>
</dbReference>
<dbReference type="OrthoDB" id="9971789at2759"/>
<evidence type="ECO:0000313" key="2">
    <source>
        <dbReference type="EMBL" id="KAG0710736.1"/>
    </source>
</evidence>
<dbReference type="Pfam" id="PF15802">
    <property type="entry name" value="DCAF17"/>
    <property type="match status" value="1"/>
</dbReference>
<feature type="compositionally biased region" description="Basic residues" evidence="1">
    <location>
        <begin position="322"/>
        <end position="348"/>
    </location>
</feature>
<dbReference type="GO" id="GO:0080008">
    <property type="term" value="C:Cul4-RING E3 ubiquitin ligase complex"/>
    <property type="evidence" value="ECO:0007669"/>
    <property type="project" value="TreeGrafter"/>
</dbReference>
<name>A0A8J4XN31_CHIOP</name>
<dbReference type="AlphaFoldDB" id="A0A8J4XN31"/>
<accession>A0A8J4XN31</accession>
<comment type="caution">
    <text evidence="2">The sequence shown here is derived from an EMBL/GenBank/DDBJ whole genome shotgun (WGS) entry which is preliminary data.</text>
</comment>
<feature type="compositionally biased region" description="Basic residues" evidence="1">
    <location>
        <begin position="298"/>
        <end position="308"/>
    </location>
</feature>
<proteinExistence type="predicted"/>
<feature type="region of interest" description="Disordered" evidence="1">
    <location>
        <begin position="281"/>
        <end position="366"/>
    </location>
</feature>
<dbReference type="InterPro" id="IPR031620">
    <property type="entry name" value="DCAF17"/>
</dbReference>
<feature type="compositionally biased region" description="Acidic residues" evidence="1">
    <location>
        <begin position="357"/>
        <end position="366"/>
    </location>
</feature>
<dbReference type="GO" id="GO:0016567">
    <property type="term" value="P:protein ubiquitination"/>
    <property type="evidence" value="ECO:0007669"/>
    <property type="project" value="InterPro"/>
</dbReference>
<feature type="compositionally biased region" description="Acidic residues" evidence="1">
    <location>
        <begin position="283"/>
        <end position="292"/>
    </location>
</feature>
<gene>
    <name evidence="2" type="primary">DCAF17</name>
    <name evidence="2" type="ORF">GWK47_022203</name>
</gene>
<keyword evidence="3" id="KW-1185">Reference proteome</keyword>
<organism evidence="2 3">
    <name type="scientific">Chionoecetes opilio</name>
    <name type="common">Atlantic snow crab</name>
    <name type="synonym">Cancer opilio</name>
    <dbReference type="NCBI Taxonomy" id="41210"/>
    <lineage>
        <taxon>Eukaryota</taxon>
        <taxon>Metazoa</taxon>
        <taxon>Ecdysozoa</taxon>
        <taxon>Arthropoda</taxon>
        <taxon>Crustacea</taxon>
        <taxon>Multicrustacea</taxon>
        <taxon>Malacostraca</taxon>
        <taxon>Eumalacostraca</taxon>
        <taxon>Eucarida</taxon>
        <taxon>Decapoda</taxon>
        <taxon>Pleocyemata</taxon>
        <taxon>Brachyura</taxon>
        <taxon>Eubrachyura</taxon>
        <taxon>Majoidea</taxon>
        <taxon>Majidae</taxon>
        <taxon>Chionoecetes</taxon>
    </lineage>
</organism>
<reference evidence="2" key="1">
    <citation type="submission" date="2020-07" db="EMBL/GenBank/DDBJ databases">
        <title>The High-quality genome of the commercially important snow crab, Chionoecetes opilio.</title>
        <authorList>
            <person name="Jeong J.-H."/>
            <person name="Ryu S."/>
        </authorList>
    </citation>
    <scope>NUCLEOTIDE SEQUENCE</scope>
    <source>
        <strain evidence="2">MADBK_172401_WGS</strain>
        <tissue evidence="2">Digestive gland</tissue>
    </source>
</reference>
<sequence>MLRSIDGLLLVMTEKSFSLMYDAEKIIEDCIANQREVNKALEVRPVTKVRQAPTLLFSTYAHLDILGLGACPWTYIRAVSDCMVEVRDMASEELLGNGQVTWTDGGDQIAPDFLMFHPDDSSRVIHVRTQEIRILGIHMRDGKRVLEEEFTYPEKKKSSDNEEETRYSRSGRRFKPIFKLDNSLNRALSFNVETDIRVLVILEAWKDVEKYNCITLEKVVFYDSFTYELLHQMDVGVRVEGDIWTNRLSVSIDRDVLNIVSHKGSQHTVLAFRLKENFSREDQDSEDNEEVEGTSRRSSNRNFKRKRTLPTYDSDYDGRGSGSRRRQGANKRARREPNRVNRRKRNRRSLRESSESGTEDSDEWRP</sequence>
<dbReference type="PANTHER" id="PTHR14815">
    <property type="entry name" value="DDB1- AND CUL4-ASSOCIATED FACTOR 17"/>
    <property type="match status" value="1"/>
</dbReference>
<evidence type="ECO:0000313" key="3">
    <source>
        <dbReference type="Proteomes" id="UP000770661"/>
    </source>
</evidence>